<evidence type="ECO:0000313" key="3">
    <source>
        <dbReference type="Proteomes" id="UP000766570"/>
    </source>
</evidence>
<dbReference type="EMBL" id="JAGIOE010000001">
    <property type="protein sequence ID" value="MBP2375373.1"/>
    <property type="molecule type" value="Genomic_DNA"/>
</dbReference>
<proteinExistence type="predicted"/>
<dbReference type="InterPro" id="IPR045596">
    <property type="entry name" value="DUF6459"/>
</dbReference>
<organism evidence="2 3">
    <name type="scientific">Paeniglutamicibacter psychrophenolicus</name>
    <dbReference type="NCBI Taxonomy" id="257454"/>
    <lineage>
        <taxon>Bacteria</taxon>
        <taxon>Bacillati</taxon>
        <taxon>Actinomycetota</taxon>
        <taxon>Actinomycetes</taxon>
        <taxon>Micrococcales</taxon>
        <taxon>Micrococcaceae</taxon>
        <taxon>Paeniglutamicibacter</taxon>
    </lineage>
</organism>
<name>A0ABS4WGP6_9MICC</name>
<accession>A0ABS4WGP6</accession>
<keyword evidence="3" id="KW-1185">Reference proteome</keyword>
<feature type="region of interest" description="Disordered" evidence="1">
    <location>
        <begin position="35"/>
        <end position="70"/>
    </location>
</feature>
<protein>
    <submittedName>
        <fullName evidence="2">Uncharacterized protein</fullName>
    </submittedName>
</protein>
<reference evidence="2 3" key="1">
    <citation type="submission" date="2021-03" db="EMBL/GenBank/DDBJ databases">
        <title>Sequencing the genomes of 1000 actinobacteria strains.</title>
        <authorList>
            <person name="Klenk H.-P."/>
        </authorList>
    </citation>
    <scope>NUCLEOTIDE SEQUENCE [LARGE SCALE GENOMIC DNA]</scope>
    <source>
        <strain evidence="2 3">DSM 15454</strain>
    </source>
</reference>
<evidence type="ECO:0000313" key="2">
    <source>
        <dbReference type="EMBL" id="MBP2375373.1"/>
    </source>
</evidence>
<dbReference type="RefSeq" id="WP_209908937.1">
    <property type="nucleotide sequence ID" value="NZ_BAAAMI010000007.1"/>
</dbReference>
<dbReference type="Proteomes" id="UP000766570">
    <property type="component" value="Unassembled WGS sequence"/>
</dbReference>
<gene>
    <name evidence="2" type="ORF">JOF46_003285</name>
</gene>
<evidence type="ECO:0000256" key="1">
    <source>
        <dbReference type="SAM" id="MobiDB-lite"/>
    </source>
</evidence>
<dbReference type="Pfam" id="PF20060">
    <property type="entry name" value="DUF6459"/>
    <property type="match status" value="1"/>
</dbReference>
<feature type="compositionally biased region" description="Low complexity" evidence="1">
    <location>
        <begin position="57"/>
        <end position="70"/>
    </location>
</feature>
<sequence>MSITALEPAPADTAPQLVHESFLTAADPATVQPTPIRRFPQAFGPGSDRHGKRCPGREPGAGAPARGLPEPVRLEEDFRADNGRDFVDGLRPKPPTAAAQAVADRLFPPMDGLLGPAESVAAVVHAAAPAVLEVLAGARPARQLLRALSPECMLKLDHHMRLGAIQRPDPTSCCYSNPRVLRMRITQILPLVFEAAVIIRDMQNVRAAALRIERWHGRWQVTALEIG</sequence>
<comment type="caution">
    <text evidence="2">The sequence shown here is derived from an EMBL/GenBank/DDBJ whole genome shotgun (WGS) entry which is preliminary data.</text>
</comment>